<dbReference type="Proteomes" id="UP000438429">
    <property type="component" value="Unassembled WGS sequence"/>
</dbReference>
<dbReference type="AlphaFoldDB" id="A0A6A4RTG0"/>
<feature type="region of interest" description="Disordered" evidence="1">
    <location>
        <begin position="1"/>
        <end position="111"/>
    </location>
</feature>
<organism evidence="2 3">
    <name type="scientific">Scophthalmus maximus</name>
    <name type="common">Turbot</name>
    <name type="synonym">Psetta maxima</name>
    <dbReference type="NCBI Taxonomy" id="52904"/>
    <lineage>
        <taxon>Eukaryota</taxon>
        <taxon>Metazoa</taxon>
        <taxon>Chordata</taxon>
        <taxon>Craniata</taxon>
        <taxon>Vertebrata</taxon>
        <taxon>Euteleostomi</taxon>
        <taxon>Actinopterygii</taxon>
        <taxon>Neopterygii</taxon>
        <taxon>Teleostei</taxon>
        <taxon>Neoteleostei</taxon>
        <taxon>Acanthomorphata</taxon>
        <taxon>Carangaria</taxon>
        <taxon>Pleuronectiformes</taxon>
        <taxon>Pleuronectoidei</taxon>
        <taxon>Scophthalmidae</taxon>
        <taxon>Scophthalmus</taxon>
    </lineage>
</organism>
<feature type="compositionally biased region" description="Basic and acidic residues" evidence="1">
    <location>
        <begin position="99"/>
        <end position="111"/>
    </location>
</feature>
<proteinExistence type="predicted"/>
<evidence type="ECO:0000256" key="1">
    <source>
        <dbReference type="SAM" id="MobiDB-lite"/>
    </source>
</evidence>
<comment type="caution">
    <text evidence="2">The sequence shown here is derived from an EMBL/GenBank/DDBJ whole genome shotgun (WGS) entry which is preliminary data.</text>
</comment>
<reference evidence="2 3" key="1">
    <citation type="submission" date="2019-06" db="EMBL/GenBank/DDBJ databases">
        <title>Draft genomes of female and male turbot (Scophthalmus maximus).</title>
        <authorList>
            <person name="Xu H."/>
            <person name="Xu X.-W."/>
            <person name="Shao C."/>
            <person name="Chen S."/>
        </authorList>
    </citation>
    <scope>NUCLEOTIDE SEQUENCE [LARGE SCALE GENOMIC DNA]</scope>
    <source>
        <strain evidence="2">Ysfricsl-2016a</strain>
        <tissue evidence="2">Blood</tissue>
    </source>
</reference>
<name>A0A6A4RTG0_SCOMX</name>
<protein>
    <submittedName>
        <fullName evidence="2">Uncharacterized protein</fullName>
    </submittedName>
</protein>
<dbReference type="EMBL" id="VEVO01000035">
    <property type="protein sequence ID" value="KAF0022292.1"/>
    <property type="molecule type" value="Genomic_DNA"/>
</dbReference>
<feature type="compositionally biased region" description="Polar residues" evidence="1">
    <location>
        <begin position="62"/>
        <end position="76"/>
    </location>
</feature>
<sequence length="111" mass="12055">MALLDPNHHSAYKVDTLGPDPQSHRTQEALSPSPGQKLATPNPPSEAARQHPTHTPLQPPHDSSNSPPAPGDNQTHPAPRTHPSIARNPEQRGRKHPPRLSDRVDQGGPER</sequence>
<accession>A0A6A4RTG0</accession>
<gene>
    <name evidence="2" type="ORF">F2P81_025468</name>
</gene>
<evidence type="ECO:0000313" key="2">
    <source>
        <dbReference type="EMBL" id="KAF0022292.1"/>
    </source>
</evidence>
<evidence type="ECO:0000313" key="3">
    <source>
        <dbReference type="Proteomes" id="UP000438429"/>
    </source>
</evidence>